<dbReference type="OrthoDB" id="439917at2759"/>
<dbReference type="Pfam" id="PF21671">
    <property type="entry name" value="CPL1-like"/>
    <property type="match status" value="1"/>
</dbReference>
<dbReference type="InterPro" id="IPR009030">
    <property type="entry name" value="Growth_fac_rcpt_cys_sf"/>
</dbReference>
<gene>
    <name evidence="3" type="ORF">M407DRAFT_21123</name>
</gene>
<accession>A0A0C3M7M8</accession>
<dbReference type="Proteomes" id="UP000054248">
    <property type="component" value="Unassembled WGS sequence"/>
</dbReference>
<evidence type="ECO:0000259" key="2">
    <source>
        <dbReference type="Pfam" id="PF21671"/>
    </source>
</evidence>
<dbReference type="PANTHER" id="PTHR35192">
    <property type="entry name" value="PROTEIN, PUTATIVE-RELATED"/>
    <property type="match status" value="1"/>
</dbReference>
<dbReference type="HOGENOM" id="CLU_058493_0_0_1"/>
<feature type="chain" id="PRO_5002166819" description="Protein CPL1-like domain-containing protein" evidence="1">
    <location>
        <begin position="21"/>
        <end position="303"/>
    </location>
</feature>
<dbReference type="AlphaFoldDB" id="A0A0C3M7M8"/>
<evidence type="ECO:0000313" key="4">
    <source>
        <dbReference type="Proteomes" id="UP000054248"/>
    </source>
</evidence>
<evidence type="ECO:0000256" key="1">
    <source>
        <dbReference type="SAM" id="SignalP"/>
    </source>
</evidence>
<dbReference type="EMBL" id="KN822979">
    <property type="protein sequence ID" value="KIO29697.1"/>
    <property type="molecule type" value="Genomic_DNA"/>
</dbReference>
<name>A0A0C3M7M8_9AGAM</name>
<keyword evidence="1" id="KW-0732">Signal</keyword>
<feature type="signal peptide" evidence="1">
    <location>
        <begin position="1"/>
        <end position="20"/>
    </location>
</feature>
<reference evidence="4" key="2">
    <citation type="submission" date="2015-01" db="EMBL/GenBank/DDBJ databases">
        <title>Evolutionary Origins and Diversification of the Mycorrhizal Mutualists.</title>
        <authorList>
            <consortium name="DOE Joint Genome Institute"/>
            <consortium name="Mycorrhizal Genomics Consortium"/>
            <person name="Kohler A."/>
            <person name="Kuo A."/>
            <person name="Nagy L.G."/>
            <person name="Floudas D."/>
            <person name="Copeland A."/>
            <person name="Barry K.W."/>
            <person name="Cichocki N."/>
            <person name="Veneault-Fourrey C."/>
            <person name="LaButti K."/>
            <person name="Lindquist E.A."/>
            <person name="Lipzen A."/>
            <person name="Lundell T."/>
            <person name="Morin E."/>
            <person name="Murat C."/>
            <person name="Riley R."/>
            <person name="Ohm R."/>
            <person name="Sun H."/>
            <person name="Tunlid A."/>
            <person name="Henrissat B."/>
            <person name="Grigoriev I.V."/>
            <person name="Hibbett D.S."/>
            <person name="Martin F."/>
        </authorList>
    </citation>
    <scope>NUCLEOTIDE SEQUENCE [LARGE SCALE GENOMIC DNA]</scope>
    <source>
        <strain evidence="4">MUT 4182</strain>
    </source>
</reference>
<protein>
    <recommendedName>
        <fullName evidence="2">Protein CPL1-like domain-containing protein</fullName>
    </recommendedName>
</protein>
<feature type="domain" description="Protein CPL1-like" evidence="2">
    <location>
        <begin position="204"/>
        <end position="265"/>
    </location>
</feature>
<reference evidence="3 4" key="1">
    <citation type="submission" date="2014-04" db="EMBL/GenBank/DDBJ databases">
        <authorList>
            <consortium name="DOE Joint Genome Institute"/>
            <person name="Kuo A."/>
            <person name="Girlanda M."/>
            <person name="Perotto S."/>
            <person name="Kohler A."/>
            <person name="Nagy L.G."/>
            <person name="Floudas D."/>
            <person name="Copeland A."/>
            <person name="Barry K.W."/>
            <person name="Cichocki N."/>
            <person name="Veneault-Fourrey C."/>
            <person name="LaButti K."/>
            <person name="Lindquist E.A."/>
            <person name="Lipzen A."/>
            <person name="Lundell T."/>
            <person name="Morin E."/>
            <person name="Murat C."/>
            <person name="Sun H."/>
            <person name="Tunlid A."/>
            <person name="Henrissat B."/>
            <person name="Grigoriev I.V."/>
            <person name="Hibbett D.S."/>
            <person name="Martin F."/>
            <person name="Nordberg H.P."/>
            <person name="Cantor M.N."/>
            <person name="Hua S.X."/>
        </authorList>
    </citation>
    <scope>NUCLEOTIDE SEQUENCE [LARGE SCALE GENOMIC DNA]</scope>
    <source>
        <strain evidence="3 4">MUT 4182</strain>
    </source>
</reference>
<evidence type="ECO:0000313" key="3">
    <source>
        <dbReference type="EMBL" id="KIO29697.1"/>
    </source>
</evidence>
<dbReference type="InterPro" id="IPR038955">
    <property type="entry name" value="PriA/CPL1_fungi"/>
</dbReference>
<dbReference type="SMART" id="SM01411">
    <property type="entry name" value="Ephrin_rec_like"/>
    <property type="match status" value="2"/>
</dbReference>
<proteinExistence type="predicted"/>
<sequence>MIFRAPTLLVIALFTSLVLAERCNPGEYRDGNGRCRDCADGYISPNSSPNGQPPYSCQPCPAGQTSDDTHTQCQKCTPGNYNDTPGGTCRTCSSGYFNNVSGAKSCCQCCSGFYSSSQRTNCNKCPSSRPYSFPGSNENNDCVNQSNRKGQPEPVNSCNMVANNYCPNPTDGGPTGSPIARKKRDTHCTRGLESCPHYSGRGGFECVNTQNDPESCGGCVSFDGKGSGTDCTALEGVSVTRCAKGSCVVDACRKGYAKSLDGSSCTLAKSVDGSNSEALKSWNSGATSKRSSPAKRAIRGRVF</sequence>
<organism evidence="3 4">
    <name type="scientific">Tulasnella calospora MUT 4182</name>
    <dbReference type="NCBI Taxonomy" id="1051891"/>
    <lineage>
        <taxon>Eukaryota</taxon>
        <taxon>Fungi</taxon>
        <taxon>Dikarya</taxon>
        <taxon>Basidiomycota</taxon>
        <taxon>Agaricomycotina</taxon>
        <taxon>Agaricomycetes</taxon>
        <taxon>Cantharellales</taxon>
        <taxon>Tulasnellaceae</taxon>
        <taxon>Tulasnella</taxon>
    </lineage>
</organism>
<dbReference type="PANTHER" id="PTHR35192:SF2">
    <property type="entry name" value="APPLE DOMAIN-CONTAINING PROTEIN"/>
    <property type="match status" value="1"/>
</dbReference>
<dbReference type="InterPro" id="IPR048661">
    <property type="entry name" value="CPL1-like"/>
</dbReference>
<dbReference type="SUPFAM" id="SSF57184">
    <property type="entry name" value="Growth factor receptor domain"/>
    <property type="match status" value="1"/>
</dbReference>
<dbReference type="Gene3D" id="2.10.50.10">
    <property type="entry name" value="Tumor Necrosis Factor Receptor, subunit A, domain 2"/>
    <property type="match status" value="1"/>
</dbReference>
<keyword evidence="4" id="KW-1185">Reference proteome</keyword>